<dbReference type="InterPro" id="IPR036388">
    <property type="entry name" value="WH-like_DNA-bd_sf"/>
</dbReference>
<dbReference type="Proteomes" id="UP000315750">
    <property type="component" value="Chromosome"/>
</dbReference>
<name>A0A518AJR6_9BACT</name>
<organism evidence="3 4">
    <name type="scientific">Aeoliella mucimassa</name>
    <dbReference type="NCBI Taxonomy" id="2527972"/>
    <lineage>
        <taxon>Bacteria</taxon>
        <taxon>Pseudomonadati</taxon>
        <taxon>Planctomycetota</taxon>
        <taxon>Planctomycetia</taxon>
        <taxon>Pirellulales</taxon>
        <taxon>Lacipirellulaceae</taxon>
        <taxon>Aeoliella</taxon>
    </lineage>
</organism>
<feature type="coiled-coil region" evidence="1">
    <location>
        <begin position="243"/>
        <end position="281"/>
    </location>
</feature>
<keyword evidence="4" id="KW-1185">Reference proteome</keyword>
<dbReference type="InterPro" id="IPR036390">
    <property type="entry name" value="WH_DNA-bd_sf"/>
</dbReference>
<evidence type="ECO:0000313" key="3">
    <source>
        <dbReference type="EMBL" id="QDU54979.1"/>
    </source>
</evidence>
<accession>A0A518AJR6</accession>
<dbReference type="Pfam" id="PF04337">
    <property type="entry name" value="DUF480"/>
    <property type="match status" value="1"/>
</dbReference>
<dbReference type="Gene3D" id="1.20.58.130">
    <property type="match status" value="1"/>
</dbReference>
<dbReference type="SUPFAM" id="SSF46785">
    <property type="entry name" value="Winged helix' DNA-binding domain"/>
    <property type="match status" value="2"/>
</dbReference>
<dbReference type="InterPro" id="IPR007432">
    <property type="entry name" value="DUF480"/>
</dbReference>
<dbReference type="Gene3D" id="1.10.10.10">
    <property type="entry name" value="Winged helix-like DNA-binding domain superfamily/Winged helix DNA-binding domain"/>
    <property type="match status" value="2"/>
</dbReference>
<dbReference type="AlphaFoldDB" id="A0A518AJR6"/>
<evidence type="ECO:0000313" key="4">
    <source>
        <dbReference type="Proteomes" id="UP000315750"/>
    </source>
</evidence>
<proteinExistence type="predicted"/>
<dbReference type="RefSeq" id="WP_231943757.1">
    <property type="nucleotide sequence ID" value="NZ_CP036278.1"/>
</dbReference>
<evidence type="ECO:0000256" key="1">
    <source>
        <dbReference type="SAM" id="Coils"/>
    </source>
</evidence>
<evidence type="ECO:0008006" key="5">
    <source>
        <dbReference type="Google" id="ProtNLM"/>
    </source>
</evidence>
<reference evidence="3 4" key="1">
    <citation type="submission" date="2019-02" db="EMBL/GenBank/DDBJ databases">
        <title>Deep-cultivation of Planctomycetes and their phenomic and genomic characterization uncovers novel biology.</title>
        <authorList>
            <person name="Wiegand S."/>
            <person name="Jogler M."/>
            <person name="Boedeker C."/>
            <person name="Pinto D."/>
            <person name="Vollmers J."/>
            <person name="Rivas-Marin E."/>
            <person name="Kohn T."/>
            <person name="Peeters S.H."/>
            <person name="Heuer A."/>
            <person name="Rast P."/>
            <person name="Oberbeckmann S."/>
            <person name="Bunk B."/>
            <person name="Jeske O."/>
            <person name="Meyerdierks A."/>
            <person name="Storesund J.E."/>
            <person name="Kallscheuer N."/>
            <person name="Luecker S."/>
            <person name="Lage O.M."/>
            <person name="Pohl T."/>
            <person name="Merkel B.J."/>
            <person name="Hornburger P."/>
            <person name="Mueller R.-W."/>
            <person name="Bruemmer F."/>
            <person name="Labrenz M."/>
            <person name="Spormann A.M."/>
            <person name="Op den Camp H."/>
            <person name="Overmann J."/>
            <person name="Amann R."/>
            <person name="Jetten M.S.M."/>
            <person name="Mascher T."/>
            <person name="Medema M.H."/>
            <person name="Devos D.P."/>
            <person name="Kaster A.-K."/>
            <person name="Ovreas L."/>
            <person name="Rohde M."/>
            <person name="Galperin M.Y."/>
            <person name="Jogler C."/>
        </authorList>
    </citation>
    <scope>NUCLEOTIDE SEQUENCE [LARGE SCALE GENOMIC DNA]</scope>
    <source>
        <strain evidence="3 4">Pan181</strain>
    </source>
</reference>
<dbReference type="KEGG" id="amuc:Pan181_11640"/>
<dbReference type="EMBL" id="CP036278">
    <property type="protein sequence ID" value="QDU54979.1"/>
    <property type="molecule type" value="Genomic_DNA"/>
</dbReference>
<sequence>MDAEDSSPKWTQLEANERRVLGVLIEKAKTTPDAYPLTLKGLVTGSNQKRNRFPQMTLEEDHVEDAIDSLRTKGAVSIIQGDGRVEKYRHLAYDWLGVSKVELAIMGELLLRGAQTIGELRGRAARMEPIKGMAELGPLLESLLSKSLVVYLTPPGRGAVVTHNLYQPREMDKVRREHGVAMPGDTSDSAPSVTPPAASSGSDAASLSSPATTSSNPAADKPPVVATSPPTAVAGGPSAAAELAGLREEVAHLRSTLAAFQDEAEQSIADLQQQLADLQRQLGV</sequence>
<keyword evidence="1" id="KW-0175">Coiled coil</keyword>
<dbReference type="PANTHER" id="PTHR38768">
    <property type="entry name" value="UPF0502 PROTEIN YCEH"/>
    <property type="match status" value="1"/>
</dbReference>
<gene>
    <name evidence="3" type="ORF">Pan181_11640</name>
</gene>
<protein>
    <recommendedName>
        <fullName evidence="5">DUF480 domain-containing protein</fullName>
    </recommendedName>
</protein>
<evidence type="ECO:0000256" key="2">
    <source>
        <dbReference type="SAM" id="MobiDB-lite"/>
    </source>
</evidence>
<dbReference type="PANTHER" id="PTHR38768:SF1">
    <property type="entry name" value="UPF0502 PROTEIN YCEH"/>
    <property type="match status" value="1"/>
</dbReference>
<feature type="compositionally biased region" description="Low complexity" evidence="2">
    <location>
        <begin position="187"/>
        <end position="234"/>
    </location>
</feature>
<feature type="region of interest" description="Disordered" evidence="2">
    <location>
        <begin position="180"/>
        <end position="237"/>
    </location>
</feature>